<sequence length="234" mass="26515">MDVVVGSPKVGRCVLSSPRPCSISPPSLLCLPLFLCMHSLAIIAALPYDTTLLIAYSFVYSHLPNIVTCCYYCFSAVDLMLVVPRSLLDPRFFLSFLRLLDAVAEKMLMDRILQAVKKCQRLASCEGPLSSFGTTFSLRRSRSLQSFKQRKIYKRSANSVPSDVRAGYLAVYVGPERRRFIIKTHYLSHPLFKILLEKVEEEYGFDHIGGIQIPCEVTLFEHILWLLGKNDPDF</sequence>
<gene>
    <name evidence="1" type="ORF">O6H91_12G094000</name>
</gene>
<comment type="caution">
    <text evidence="1">The sequence shown here is derived from an EMBL/GenBank/DDBJ whole genome shotgun (WGS) entry which is preliminary data.</text>
</comment>
<dbReference type="Proteomes" id="UP001162992">
    <property type="component" value="Chromosome 12"/>
</dbReference>
<organism evidence="1 2">
    <name type="scientific">Diphasiastrum complanatum</name>
    <name type="common">Issler's clubmoss</name>
    <name type="synonym">Lycopodium complanatum</name>
    <dbReference type="NCBI Taxonomy" id="34168"/>
    <lineage>
        <taxon>Eukaryota</taxon>
        <taxon>Viridiplantae</taxon>
        <taxon>Streptophyta</taxon>
        <taxon>Embryophyta</taxon>
        <taxon>Tracheophyta</taxon>
        <taxon>Lycopodiopsida</taxon>
        <taxon>Lycopodiales</taxon>
        <taxon>Lycopodiaceae</taxon>
        <taxon>Lycopodioideae</taxon>
        <taxon>Diphasiastrum</taxon>
    </lineage>
</organism>
<dbReference type="EMBL" id="CM055103">
    <property type="protein sequence ID" value="KAJ7537036.1"/>
    <property type="molecule type" value="Genomic_DNA"/>
</dbReference>
<accession>A0ACC2C4W8</accession>
<reference evidence="2" key="1">
    <citation type="journal article" date="2024" name="Proc. Natl. Acad. Sci. U.S.A.">
        <title>Extraordinary preservation of gene collinearity over three hundred million years revealed in homosporous lycophytes.</title>
        <authorList>
            <person name="Li C."/>
            <person name="Wickell D."/>
            <person name="Kuo L.Y."/>
            <person name="Chen X."/>
            <person name="Nie B."/>
            <person name="Liao X."/>
            <person name="Peng D."/>
            <person name="Ji J."/>
            <person name="Jenkins J."/>
            <person name="Williams M."/>
            <person name="Shu S."/>
            <person name="Plott C."/>
            <person name="Barry K."/>
            <person name="Rajasekar S."/>
            <person name="Grimwood J."/>
            <person name="Han X."/>
            <person name="Sun S."/>
            <person name="Hou Z."/>
            <person name="He W."/>
            <person name="Dai G."/>
            <person name="Sun C."/>
            <person name="Schmutz J."/>
            <person name="Leebens-Mack J.H."/>
            <person name="Li F.W."/>
            <person name="Wang L."/>
        </authorList>
    </citation>
    <scope>NUCLEOTIDE SEQUENCE [LARGE SCALE GENOMIC DNA]</scope>
    <source>
        <strain evidence="2">cv. PW_Plant_1</strain>
    </source>
</reference>
<evidence type="ECO:0000313" key="1">
    <source>
        <dbReference type="EMBL" id="KAJ7537036.1"/>
    </source>
</evidence>
<keyword evidence="2" id="KW-1185">Reference proteome</keyword>
<evidence type="ECO:0000313" key="2">
    <source>
        <dbReference type="Proteomes" id="UP001162992"/>
    </source>
</evidence>
<protein>
    <submittedName>
        <fullName evidence="1">Uncharacterized protein</fullName>
    </submittedName>
</protein>
<proteinExistence type="predicted"/>
<name>A0ACC2C4W8_DIPCM</name>